<sequence>MFLSNLVEAKFPLSLSLSLSLSVFVFKISFFFILFLSTDPFLYCFCRISPLRCSLFSTSSPSTHAASHHSTGGA</sequence>
<name>A0AAN9HPY8_CROPI</name>
<feature type="transmembrane region" description="Helical" evidence="1">
    <location>
        <begin position="20"/>
        <end position="45"/>
    </location>
</feature>
<keyword evidence="1" id="KW-0472">Membrane</keyword>
<gene>
    <name evidence="2" type="ORF">RIF29_39824</name>
</gene>
<keyword evidence="3" id="KW-1185">Reference proteome</keyword>
<reference evidence="2 3" key="1">
    <citation type="submission" date="2024-01" db="EMBL/GenBank/DDBJ databases">
        <title>The genomes of 5 underutilized Papilionoideae crops provide insights into root nodulation and disease resistanc.</title>
        <authorList>
            <person name="Yuan L."/>
        </authorList>
    </citation>
    <scope>NUCLEOTIDE SEQUENCE [LARGE SCALE GENOMIC DNA]</scope>
    <source>
        <strain evidence="2">ZHUSHIDOU_FW_LH</strain>
        <tissue evidence="2">Leaf</tissue>
    </source>
</reference>
<protein>
    <submittedName>
        <fullName evidence="2">Uncharacterized protein</fullName>
    </submittedName>
</protein>
<evidence type="ECO:0000313" key="3">
    <source>
        <dbReference type="Proteomes" id="UP001372338"/>
    </source>
</evidence>
<organism evidence="2 3">
    <name type="scientific">Crotalaria pallida</name>
    <name type="common">Smooth rattlebox</name>
    <name type="synonym">Crotalaria striata</name>
    <dbReference type="NCBI Taxonomy" id="3830"/>
    <lineage>
        <taxon>Eukaryota</taxon>
        <taxon>Viridiplantae</taxon>
        <taxon>Streptophyta</taxon>
        <taxon>Embryophyta</taxon>
        <taxon>Tracheophyta</taxon>
        <taxon>Spermatophyta</taxon>
        <taxon>Magnoliopsida</taxon>
        <taxon>eudicotyledons</taxon>
        <taxon>Gunneridae</taxon>
        <taxon>Pentapetalae</taxon>
        <taxon>rosids</taxon>
        <taxon>fabids</taxon>
        <taxon>Fabales</taxon>
        <taxon>Fabaceae</taxon>
        <taxon>Papilionoideae</taxon>
        <taxon>50 kb inversion clade</taxon>
        <taxon>genistoids sensu lato</taxon>
        <taxon>core genistoids</taxon>
        <taxon>Crotalarieae</taxon>
        <taxon>Crotalaria</taxon>
    </lineage>
</organism>
<accession>A0AAN9HPY8</accession>
<dbReference type="EMBL" id="JAYWIO010000008">
    <property type="protein sequence ID" value="KAK7244994.1"/>
    <property type="molecule type" value="Genomic_DNA"/>
</dbReference>
<evidence type="ECO:0000256" key="1">
    <source>
        <dbReference type="SAM" id="Phobius"/>
    </source>
</evidence>
<dbReference type="AlphaFoldDB" id="A0AAN9HPY8"/>
<proteinExistence type="predicted"/>
<keyword evidence="1" id="KW-1133">Transmembrane helix</keyword>
<evidence type="ECO:0000313" key="2">
    <source>
        <dbReference type="EMBL" id="KAK7244994.1"/>
    </source>
</evidence>
<dbReference type="Proteomes" id="UP001372338">
    <property type="component" value="Unassembled WGS sequence"/>
</dbReference>
<keyword evidence="1" id="KW-0812">Transmembrane</keyword>
<comment type="caution">
    <text evidence="2">The sequence shown here is derived from an EMBL/GenBank/DDBJ whole genome shotgun (WGS) entry which is preliminary data.</text>
</comment>